<dbReference type="InterPro" id="IPR011890">
    <property type="entry name" value="SMC_prok"/>
</dbReference>
<dbReference type="InterPro" id="IPR024704">
    <property type="entry name" value="SMC"/>
</dbReference>
<evidence type="ECO:0000256" key="5">
    <source>
        <dbReference type="ARBA" id="ARBA00023054"/>
    </source>
</evidence>
<dbReference type="NCBIfam" id="TIGR02168">
    <property type="entry name" value="SMC_prok_B"/>
    <property type="match status" value="1"/>
</dbReference>
<dbReference type="SUPFAM" id="SSF75553">
    <property type="entry name" value="Smc hinge domain"/>
    <property type="match status" value="1"/>
</dbReference>
<dbReference type="Pfam" id="PF02463">
    <property type="entry name" value="SMC_N"/>
    <property type="match status" value="1"/>
</dbReference>
<evidence type="ECO:0000256" key="4">
    <source>
        <dbReference type="ARBA" id="ARBA00022840"/>
    </source>
</evidence>
<keyword evidence="4 7" id="KW-0067">ATP-binding</keyword>
<dbReference type="GO" id="GO:0003677">
    <property type="term" value="F:DNA binding"/>
    <property type="evidence" value="ECO:0007669"/>
    <property type="project" value="UniProtKB-UniRule"/>
</dbReference>
<dbReference type="Gene3D" id="3.30.70.1620">
    <property type="match status" value="1"/>
</dbReference>
<dbReference type="GO" id="GO:0007062">
    <property type="term" value="P:sister chromatid cohesion"/>
    <property type="evidence" value="ECO:0007669"/>
    <property type="project" value="InterPro"/>
</dbReference>
<name>A0A1I6QHG4_9BACL</name>
<dbReference type="SMART" id="SM00968">
    <property type="entry name" value="SMC_hinge"/>
    <property type="match status" value="1"/>
</dbReference>
<dbReference type="InterPro" id="IPR010935">
    <property type="entry name" value="SMC_hinge"/>
</dbReference>
<evidence type="ECO:0000313" key="9">
    <source>
        <dbReference type="EMBL" id="SFS51750.1"/>
    </source>
</evidence>
<keyword evidence="6 7" id="KW-0238">DNA-binding</keyword>
<comment type="subunit">
    <text evidence="7">Homodimer.</text>
</comment>
<feature type="coiled-coil region" evidence="7">
    <location>
        <begin position="669"/>
        <end position="885"/>
    </location>
</feature>
<dbReference type="GO" id="GO:0005737">
    <property type="term" value="C:cytoplasm"/>
    <property type="evidence" value="ECO:0007669"/>
    <property type="project" value="UniProtKB-SubCell"/>
</dbReference>
<organism evidence="9 10">
    <name type="scientific">Marininema halotolerans</name>
    <dbReference type="NCBI Taxonomy" id="1155944"/>
    <lineage>
        <taxon>Bacteria</taxon>
        <taxon>Bacillati</taxon>
        <taxon>Bacillota</taxon>
        <taxon>Bacilli</taxon>
        <taxon>Bacillales</taxon>
        <taxon>Thermoactinomycetaceae</taxon>
        <taxon>Marininema</taxon>
    </lineage>
</organism>
<keyword evidence="2 7" id="KW-0963">Cytoplasm</keyword>
<proteinExistence type="inferred from homology"/>
<evidence type="ECO:0000256" key="1">
    <source>
        <dbReference type="ARBA" id="ARBA00004496"/>
    </source>
</evidence>
<comment type="similarity">
    <text evidence="7">Belongs to the SMC family.</text>
</comment>
<feature type="coiled-coil region" evidence="7">
    <location>
        <begin position="167"/>
        <end position="201"/>
    </location>
</feature>
<dbReference type="Gene3D" id="3.40.50.300">
    <property type="entry name" value="P-loop containing nucleotide triphosphate hydrolases"/>
    <property type="match status" value="2"/>
</dbReference>
<dbReference type="PANTHER" id="PTHR43977">
    <property type="entry name" value="STRUCTURAL MAINTENANCE OF CHROMOSOMES PROTEIN 3"/>
    <property type="match status" value="1"/>
</dbReference>
<evidence type="ECO:0000259" key="8">
    <source>
        <dbReference type="SMART" id="SM00968"/>
    </source>
</evidence>
<feature type="coiled-coil region" evidence="7">
    <location>
        <begin position="441"/>
        <end position="496"/>
    </location>
</feature>
<gene>
    <name evidence="7" type="primary">smc</name>
    <name evidence="9" type="ORF">SAMN05444972_103149</name>
</gene>
<dbReference type="InterPro" id="IPR036277">
    <property type="entry name" value="SMC_hinge_sf"/>
</dbReference>
<dbReference type="CDD" id="cd03278">
    <property type="entry name" value="ABC_SMC_barmotin"/>
    <property type="match status" value="1"/>
</dbReference>
<evidence type="ECO:0000256" key="2">
    <source>
        <dbReference type="ARBA" id="ARBA00022490"/>
    </source>
</evidence>
<dbReference type="InterPro" id="IPR003395">
    <property type="entry name" value="RecF/RecN/SMC_N"/>
</dbReference>
<keyword evidence="5 7" id="KW-0175">Coiled coil</keyword>
<dbReference type="SUPFAM" id="SSF52540">
    <property type="entry name" value="P-loop containing nucleoside triphosphate hydrolases"/>
    <property type="match status" value="1"/>
</dbReference>
<keyword evidence="3 7" id="KW-0547">Nucleotide-binding</keyword>
<sequence length="1202" mass="136445">MHLKRLDMVGFKSFANRTELEFVPGVTAVVGPNGSGKSNVTDGMRWVLGEQSAKSLRGASMQDVIFAGSDSRKPVGYCEVAITFDNTDQKLGLDYAEVTVARRVYRSGESEYSINKQTCRLRDITELFMDTGIGKEAYSMIGQGRIDEILSTKSEDRRAIFEEAAGIVKYKSRKREAEKKLDSTDQNLSRIQDLVSELEDQVAPLADQAEKAKKYKELKVELTHAEIGLYVHKIETLHQNWQEADEGLQHLREKQAQLAADVSTHEAELEKVRWSIGEKEQQVEALQQELLRSSEALEKTEGQREVLMERSRNRVAVISELKERLQALTLTKREREEEWTRQQEKLQAKEIELANAKKKLEEALERFAASGDSGAANLEDLKHRLSTLLNERTRLDSELRHIQEQVHQLNTALEAILIKEKTDEDKAGELKGRKNWLDHEQADVENALSACRSQMEELVEERGELEKSFREAATQLRQAEQKLDSLRSRREIVKEMEAAHAGFFQGVKEVLKARDRGMHGLSGVYGAIAQLIQVPAEVEVAIETALGGAMQHLVTENEATARAGIRFLKEQRAGRATFLPLDVIKGRFFPAQEKAELEGMDGFVGIAADLVKCDQQYRKVILNLLGQVIVARSLEQANMIARRLSYRYRIVTLEGDVVNPGGSMSGGSRQKTQNNLLGRSRQVEELEKEVSLAQSSWEEALEDHDELLGQQRDLDENVEDLREEMDALRQSQQELKGTEREWQVENRTFLSQQETTQIEKERLNNEVTRIKEQQKSLQEQIGASETEEDKLKDAIRSSQEEVDQHASEMDAANNEITDWKIGVARLNQEREYLALDCDRLAEETAKIEESIHETKTRLDRQETSEENREEEAKILLEKVTELRTQKEAVYSKLTLSKEERDAAHSDRGEREAELKVMQQGLRKHEEGLHQQEVRANRLDVELNHLLEKLAEEYEVSYELAKTRYERPEDPKQAEREVRSLKGKIAALGEVNLGAIEEHGRISTRLNFLSGQRDDLLQAKDTLHEVIREIEKEMSLRFSQTFEAIRVEFTDVFAKMFGGGKADLRLTEPDNLLETGIEITAQPPGKKPQNLALLSGGERALAAIALLFAVLRYKPVPFCVLDEVDAALDEANLSRFTKYLREFSQNTQFIIITHRKRTMEGADVMYGVTMEEAGVSKIVSVKLEEFDGEQQVAAAMEEGGEIG</sequence>
<dbReference type="OrthoDB" id="9808768at2"/>
<comment type="domain">
    <text evidence="7">Contains large globular domains required for ATP hydrolysis at each terminus and a third globular domain forming a flexible hinge near the middle of the molecule. These domains are separated by coiled-coil structures.</text>
</comment>
<keyword evidence="10" id="KW-1185">Reference proteome</keyword>
<dbReference type="GO" id="GO:0007059">
    <property type="term" value="P:chromosome segregation"/>
    <property type="evidence" value="ECO:0007669"/>
    <property type="project" value="UniProtKB-UniRule"/>
</dbReference>
<dbReference type="PIRSF" id="PIRSF005719">
    <property type="entry name" value="SMC"/>
    <property type="match status" value="1"/>
</dbReference>
<comment type="subcellular location">
    <subcellularLocation>
        <location evidence="1 7">Cytoplasm</location>
    </subcellularLocation>
</comment>
<dbReference type="GO" id="GO:0005524">
    <property type="term" value="F:ATP binding"/>
    <property type="evidence" value="ECO:0007669"/>
    <property type="project" value="UniProtKB-UniRule"/>
</dbReference>
<dbReference type="EMBL" id="FPAA01000003">
    <property type="protein sequence ID" value="SFS51750.1"/>
    <property type="molecule type" value="Genomic_DNA"/>
</dbReference>
<dbReference type="GO" id="GO:0016887">
    <property type="term" value="F:ATP hydrolysis activity"/>
    <property type="evidence" value="ECO:0007669"/>
    <property type="project" value="InterPro"/>
</dbReference>
<dbReference type="GO" id="GO:0006260">
    <property type="term" value="P:DNA replication"/>
    <property type="evidence" value="ECO:0007669"/>
    <property type="project" value="UniProtKB-UniRule"/>
</dbReference>
<dbReference type="GO" id="GO:0030261">
    <property type="term" value="P:chromosome condensation"/>
    <property type="evidence" value="ECO:0007669"/>
    <property type="project" value="InterPro"/>
</dbReference>
<dbReference type="FunFam" id="3.40.50.300:FF:000901">
    <property type="entry name" value="Chromosome partition protein Smc"/>
    <property type="match status" value="1"/>
</dbReference>
<dbReference type="AlphaFoldDB" id="A0A1I6QHG4"/>
<dbReference type="FunFam" id="3.40.50.300:FF:000984">
    <property type="entry name" value="Chromosome partition protein Smc"/>
    <property type="match status" value="1"/>
</dbReference>
<comment type="function">
    <text evidence="7">Required for chromosome condensation and partitioning.</text>
</comment>
<feature type="binding site" evidence="7">
    <location>
        <begin position="32"/>
        <end position="39"/>
    </location>
    <ligand>
        <name>ATP</name>
        <dbReference type="ChEBI" id="CHEBI:30616"/>
    </ligand>
</feature>
<dbReference type="Proteomes" id="UP000198660">
    <property type="component" value="Unassembled WGS sequence"/>
</dbReference>
<feature type="coiled-coil region" evidence="7">
    <location>
        <begin position="248"/>
        <end position="412"/>
    </location>
</feature>
<accession>A0A1I6QHG4</accession>
<reference evidence="10" key="1">
    <citation type="submission" date="2016-10" db="EMBL/GenBank/DDBJ databases">
        <authorList>
            <person name="Varghese N."/>
            <person name="Submissions S."/>
        </authorList>
    </citation>
    <scope>NUCLEOTIDE SEQUENCE [LARGE SCALE GENOMIC DNA]</scope>
    <source>
        <strain evidence="10">DSM 45789</strain>
    </source>
</reference>
<dbReference type="GO" id="GO:0005694">
    <property type="term" value="C:chromosome"/>
    <property type="evidence" value="ECO:0007669"/>
    <property type="project" value="InterPro"/>
</dbReference>
<dbReference type="InterPro" id="IPR027417">
    <property type="entry name" value="P-loop_NTPase"/>
</dbReference>
<dbReference type="HAMAP" id="MF_01894">
    <property type="entry name" value="Smc_prok"/>
    <property type="match status" value="1"/>
</dbReference>
<feature type="domain" description="SMC hinge" evidence="8">
    <location>
        <begin position="522"/>
        <end position="641"/>
    </location>
</feature>
<evidence type="ECO:0000256" key="7">
    <source>
        <dbReference type="HAMAP-Rule" id="MF_01894"/>
    </source>
</evidence>
<protein>
    <recommendedName>
        <fullName evidence="7">Chromosome partition protein Smc</fullName>
    </recommendedName>
</protein>
<evidence type="ECO:0000313" key="10">
    <source>
        <dbReference type="Proteomes" id="UP000198660"/>
    </source>
</evidence>
<dbReference type="Gene3D" id="1.20.1060.20">
    <property type="match status" value="1"/>
</dbReference>
<dbReference type="Pfam" id="PF06470">
    <property type="entry name" value="SMC_hinge"/>
    <property type="match status" value="1"/>
</dbReference>
<evidence type="ECO:0000256" key="6">
    <source>
        <dbReference type="ARBA" id="ARBA00023125"/>
    </source>
</evidence>
<evidence type="ECO:0000256" key="3">
    <source>
        <dbReference type="ARBA" id="ARBA00022741"/>
    </source>
</evidence>